<evidence type="ECO:0000313" key="2">
    <source>
        <dbReference type="Proteomes" id="UP000664203"/>
    </source>
</evidence>
<dbReference type="AlphaFoldDB" id="A0A8H3IYS5"/>
<organism evidence="1 2">
    <name type="scientific">Alectoria fallacina</name>
    <dbReference type="NCBI Taxonomy" id="1903189"/>
    <lineage>
        <taxon>Eukaryota</taxon>
        <taxon>Fungi</taxon>
        <taxon>Dikarya</taxon>
        <taxon>Ascomycota</taxon>
        <taxon>Pezizomycotina</taxon>
        <taxon>Lecanoromycetes</taxon>
        <taxon>OSLEUM clade</taxon>
        <taxon>Lecanoromycetidae</taxon>
        <taxon>Lecanorales</taxon>
        <taxon>Lecanorineae</taxon>
        <taxon>Parmeliaceae</taxon>
        <taxon>Alectoria</taxon>
    </lineage>
</organism>
<dbReference type="EMBL" id="CAJPDR010000388">
    <property type="protein sequence ID" value="CAF9934790.1"/>
    <property type="molecule type" value="Genomic_DNA"/>
</dbReference>
<dbReference type="PANTHER" id="PTHR42085">
    <property type="entry name" value="F-BOX DOMAIN-CONTAINING PROTEIN"/>
    <property type="match status" value="1"/>
</dbReference>
<name>A0A8H3IYS5_9LECA</name>
<proteinExistence type="predicted"/>
<comment type="caution">
    <text evidence="1">The sequence shown here is derived from an EMBL/GenBank/DDBJ whole genome shotgun (WGS) entry which is preliminary data.</text>
</comment>
<dbReference type="InterPro" id="IPR038883">
    <property type="entry name" value="AN11006-like"/>
</dbReference>
<keyword evidence="2" id="KW-1185">Reference proteome</keyword>
<evidence type="ECO:0000313" key="1">
    <source>
        <dbReference type="EMBL" id="CAF9934790.1"/>
    </source>
</evidence>
<sequence>MPPHFTTLPREIRDTILELCLVVGTITPYPAYHECRDPFRNAASRPDMSLFLVNKTVSAEAAEIFYGKSIWVMSSSWGGGNPLARDAQVPTDKIWHIHRERIRHVSLSFDLQDLPPGALVIAAKTTYMMIPEDSSACLRRRITHDIRVSVLENMCRWKIIICQHINVRSVTINIENLFCKDGCCRVNAIRSCCFDPLLYWARRIEEARTNEDSLALPGDWHLEITLVGFLSMAEMTAARRIWEGQWGPLNHSMSGDQICLKGFFLPR</sequence>
<dbReference type="Proteomes" id="UP000664203">
    <property type="component" value="Unassembled WGS sequence"/>
</dbReference>
<protein>
    <submittedName>
        <fullName evidence="1">Uncharacterized protein</fullName>
    </submittedName>
</protein>
<accession>A0A8H3IYS5</accession>
<reference evidence="1" key="1">
    <citation type="submission" date="2021-03" db="EMBL/GenBank/DDBJ databases">
        <authorList>
            <person name="Tagirdzhanova G."/>
        </authorList>
    </citation>
    <scope>NUCLEOTIDE SEQUENCE</scope>
</reference>
<gene>
    <name evidence="1" type="ORF">ALECFALPRED_006091</name>
</gene>
<dbReference type="OrthoDB" id="3437615at2759"/>
<dbReference type="PANTHER" id="PTHR42085:SF4">
    <property type="entry name" value="F-BOX DOMAIN-CONTAINING PROTEIN"/>
    <property type="match status" value="1"/>
</dbReference>